<dbReference type="AlphaFoldDB" id="A0A1H1SHN5"/>
<dbReference type="GO" id="GO:0016887">
    <property type="term" value="F:ATP hydrolysis activity"/>
    <property type="evidence" value="ECO:0007669"/>
    <property type="project" value="InterPro"/>
</dbReference>
<evidence type="ECO:0000313" key="10">
    <source>
        <dbReference type="Proteomes" id="UP000199103"/>
    </source>
</evidence>
<evidence type="ECO:0000256" key="4">
    <source>
        <dbReference type="ARBA" id="ARBA00022475"/>
    </source>
</evidence>
<dbReference type="InterPro" id="IPR003439">
    <property type="entry name" value="ABC_transporter-like_ATP-bd"/>
</dbReference>
<dbReference type="OrthoDB" id="5357528at2"/>
<dbReference type="InterPro" id="IPR017871">
    <property type="entry name" value="ABC_transporter-like_CS"/>
</dbReference>
<dbReference type="FunFam" id="3.40.50.300:FF:000016">
    <property type="entry name" value="Oligopeptide ABC transporter ATP-binding component"/>
    <property type="match status" value="1"/>
</dbReference>
<comment type="subcellular location">
    <subcellularLocation>
        <location evidence="1">Cell membrane</location>
        <topology evidence="1">Peripheral membrane protein</topology>
    </subcellularLocation>
</comment>
<evidence type="ECO:0000256" key="3">
    <source>
        <dbReference type="ARBA" id="ARBA00022448"/>
    </source>
</evidence>
<evidence type="ECO:0000256" key="5">
    <source>
        <dbReference type="ARBA" id="ARBA00022741"/>
    </source>
</evidence>
<keyword evidence="6 9" id="KW-0067">ATP-binding</keyword>
<keyword evidence="5" id="KW-0547">Nucleotide-binding</keyword>
<dbReference type="Gene3D" id="3.40.50.300">
    <property type="entry name" value="P-loop containing nucleotide triphosphate hydrolases"/>
    <property type="match status" value="1"/>
</dbReference>
<dbReference type="Pfam" id="PF00005">
    <property type="entry name" value="ABC_tran"/>
    <property type="match status" value="1"/>
</dbReference>
<name>A0A1H1SHN5_9ACTN</name>
<sequence length="286" mass="30445">MATPAGSSGAAATGERLLAIDGLQVTFGSTAVVDDVGFGIDRGRTVGLVGESGSGKSMTSLAIMGLLPPGAAVTGSIRLHDRELIGLTDGELRGLRGEVMAMVFQDPLSSLNPYYTVGLQIAEAYLAHRGGSMAAARKIAMEAMERVHIADAEHRIDHYPHQFSGGMRQRIMIAMALCCEPELIIADEPTTALDVTVQAQILQLLTDLQRDTGAGMLFITHDLAVISGIADDIVVMKDGRQVESGTAEQIFTVPQTDYTRMLLAATPRIDDDFPELPAPRTGADRR</sequence>
<evidence type="ECO:0000259" key="8">
    <source>
        <dbReference type="PROSITE" id="PS50893"/>
    </source>
</evidence>
<dbReference type="GO" id="GO:0005524">
    <property type="term" value="F:ATP binding"/>
    <property type="evidence" value="ECO:0007669"/>
    <property type="project" value="UniProtKB-KW"/>
</dbReference>
<dbReference type="PROSITE" id="PS50893">
    <property type="entry name" value="ABC_TRANSPORTER_2"/>
    <property type="match status" value="1"/>
</dbReference>
<evidence type="ECO:0000256" key="7">
    <source>
        <dbReference type="ARBA" id="ARBA00023136"/>
    </source>
</evidence>
<keyword evidence="4" id="KW-1003">Cell membrane</keyword>
<dbReference type="InterPro" id="IPR027417">
    <property type="entry name" value="P-loop_NTPase"/>
</dbReference>
<dbReference type="InterPro" id="IPR050388">
    <property type="entry name" value="ABC_Ni/Peptide_Import"/>
</dbReference>
<keyword evidence="10" id="KW-1185">Reference proteome</keyword>
<organism evidence="9 10">
    <name type="scientific">Microlunatus soli</name>
    <dbReference type="NCBI Taxonomy" id="630515"/>
    <lineage>
        <taxon>Bacteria</taxon>
        <taxon>Bacillati</taxon>
        <taxon>Actinomycetota</taxon>
        <taxon>Actinomycetes</taxon>
        <taxon>Propionibacteriales</taxon>
        <taxon>Propionibacteriaceae</taxon>
        <taxon>Microlunatus</taxon>
    </lineage>
</organism>
<evidence type="ECO:0000313" key="9">
    <source>
        <dbReference type="EMBL" id="SDS47495.1"/>
    </source>
</evidence>
<evidence type="ECO:0000256" key="1">
    <source>
        <dbReference type="ARBA" id="ARBA00004202"/>
    </source>
</evidence>
<evidence type="ECO:0000256" key="6">
    <source>
        <dbReference type="ARBA" id="ARBA00022840"/>
    </source>
</evidence>
<gene>
    <name evidence="9" type="ORF">SAMN04489812_2019</name>
</gene>
<accession>A0A1H1SHN5</accession>
<dbReference type="SUPFAM" id="SSF52540">
    <property type="entry name" value="P-loop containing nucleoside triphosphate hydrolases"/>
    <property type="match status" value="1"/>
</dbReference>
<dbReference type="PROSITE" id="PS00211">
    <property type="entry name" value="ABC_TRANSPORTER_1"/>
    <property type="match status" value="1"/>
</dbReference>
<keyword evidence="7" id="KW-0472">Membrane</keyword>
<dbReference type="RefSeq" id="WP_091523835.1">
    <property type="nucleotide sequence ID" value="NZ_LT629772.1"/>
</dbReference>
<dbReference type="PANTHER" id="PTHR43297:SF2">
    <property type="entry name" value="DIPEPTIDE TRANSPORT ATP-BINDING PROTEIN DPPD"/>
    <property type="match status" value="1"/>
</dbReference>
<protein>
    <submittedName>
        <fullName evidence="9">Peptide/nickel transport system ATP-binding protein</fullName>
    </submittedName>
</protein>
<comment type="similarity">
    <text evidence="2">Belongs to the ABC transporter superfamily.</text>
</comment>
<feature type="domain" description="ABC transporter" evidence="8">
    <location>
        <begin position="18"/>
        <end position="263"/>
    </location>
</feature>
<dbReference type="CDD" id="cd03257">
    <property type="entry name" value="ABC_NikE_OppD_transporters"/>
    <property type="match status" value="1"/>
</dbReference>
<reference evidence="9 10" key="1">
    <citation type="submission" date="2016-10" db="EMBL/GenBank/DDBJ databases">
        <authorList>
            <person name="de Groot N.N."/>
        </authorList>
    </citation>
    <scope>NUCLEOTIDE SEQUENCE [LARGE SCALE GENOMIC DNA]</scope>
    <source>
        <strain evidence="9 10">DSM 21800</strain>
    </source>
</reference>
<dbReference type="InterPro" id="IPR003593">
    <property type="entry name" value="AAA+_ATPase"/>
</dbReference>
<dbReference type="EMBL" id="LT629772">
    <property type="protein sequence ID" value="SDS47495.1"/>
    <property type="molecule type" value="Genomic_DNA"/>
</dbReference>
<proteinExistence type="inferred from homology"/>
<dbReference type="SMART" id="SM00382">
    <property type="entry name" value="AAA"/>
    <property type="match status" value="1"/>
</dbReference>
<dbReference type="PANTHER" id="PTHR43297">
    <property type="entry name" value="OLIGOPEPTIDE TRANSPORT ATP-BINDING PROTEIN APPD"/>
    <property type="match status" value="1"/>
</dbReference>
<dbReference type="Proteomes" id="UP000199103">
    <property type="component" value="Chromosome I"/>
</dbReference>
<dbReference type="GO" id="GO:0005886">
    <property type="term" value="C:plasma membrane"/>
    <property type="evidence" value="ECO:0007669"/>
    <property type="project" value="UniProtKB-SubCell"/>
</dbReference>
<evidence type="ECO:0000256" key="2">
    <source>
        <dbReference type="ARBA" id="ARBA00005417"/>
    </source>
</evidence>
<dbReference type="STRING" id="630515.SAMN04489812_2019"/>
<keyword evidence="3" id="KW-0813">Transport</keyword>